<accession>A0AA35U2B8</accession>
<evidence type="ECO:0000256" key="2">
    <source>
        <dbReference type="ARBA" id="ARBA00006073"/>
    </source>
</evidence>
<evidence type="ECO:0000313" key="9">
    <source>
        <dbReference type="Proteomes" id="UP001174909"/>
    </source>
</evidence>
<reference evidence="8" key="1">
    <citation type="submission" date="2023-03" db="EMBL/GenBank/DDBJ databases">
        <authorList>
            <person name="Steffen K."/>
            <person name="Cardenas P."/>
        </authorList>
    </citation>
    <scope>NUCLEOTIDE SEQUENCE</scope>
</reference>
<dbReference type="Pfam" id="PF05047">
    <property type="entry name" value="L51_S25_CI-B8"/>
    <property type="match status" value="1"/>
</dbReference>
<feature type="domain" description="Ribosomal protein/NADH dehydrogenase" evidence="7">
    <location>
        <begin position="27"/>
        <end position="100"/>
    </location>
</feature>
<keyword evidence="5" id="KW-0687">Ribonucleoprotein</keyword>
<dbReference type="SUPFAM" id="SSF52833">
    <property type="entry name" value="Thioredoxin-like"/>
    <property type="match status" value="1"/>
</dbReference>
<dbReference type="GO" id="GO:0003735">
    <property type="term" value="F:structural constituent of ribosome"/>
    <property type="evidence" value="ECO:0007669"/>
    <property type="project" value="InterPro"/>
</dbReference>
<gene>
    <name evidence="8" type="ORF">GBAR_LOCUS31747</name>
</gene>
<evidence type="ECO:0000256" key="4">
    <source>
        <dbReference type="ARBA" id="ARBA00023128"/>
    </source>
</evidence>
<organism evidence="8 9">
    <name type="scientific">Geodia barretti</name>
    <name type="common">Barrett's horny sponge</name>
    <dbReference type="NCBI Taxonomy" id="519541"/>
    <lineage>
        <taxon>Eukaryota</taxon>
        <taxon>Metazoa</taxon>
        <taxon>Porifera</taxon>
        <taxon>Demospongiae</taxon>
        <taxon>Heteroscleromorpha</taxon>
        <taxon>Tetractinellida</taxon>
        <taxon>Astrophorina</taxon>
        <taxon>Geodiidae</taxon>
        <taxon>Geodia</taxon>
    </lineage>
</organism>
<comment type="subcellular location">
    <subcellularLocation>
        <location evidence="1">Mitochondrion</location>
    </subcellularLocation>
</comment>
<evidence type="ECO:0000256" key="6">
    <source>
        <dbReference type="ARBA" id="ARBA00035188"/>
    </source>
</evidence>
<dbReference type="AlphaFoldDB" id="A0AA35U2B8"/>
<comment type="similarity">
    <text evidence="2">Belongs to the mitochondrion-specific ribosomal protein mL43 family.</text>
</comment>
<evidence type="ECO:0000259" key="7">
    <source>
        <dbReference type="SMART" id="SM00916"/>
    </source>
</evidence>
<keyword evidence="4" id="KW-0496">Mitochondrion</keyword>
<dbReference type="GO" id="GO:0005762">
    <property type="term" value="C:mitochondrial large ribosomal subunit"/>
    <property type="evidence" value="ECO:0007669"/>
    <property type="project" value="TreeGrafter"/>
</dbReference>
<evidence type="ECO:0000256" key="5">
    <source>
        <dbReference type="ARBA" id="ARBA00023274"/>
    </source>
</evidence>
<proteinExistence type="inferred from homology"/>
<dbReference type="Proteomes" id="UP001174909">
    <property type="component" value="Unassembled WGS sequence"/>
</dbReference>
<dbReference type="GO" id="GO:0032543">
    <property type="term" value="P:mitochondrial translation"/>
    <property type="evidence" value="ECO:0007669"/>
    <property type="project" value="InterPro"/>
</dbReference>
<dbReference type="Gene3D" id="3.40.30.10">
    <property type="entry name" value="Glutaredoxin"/>
    <property type="match status" value="1"/>
</dbReference>
<dbReference type="InterPro" id="IPR039927">
    <property type="entry name" value="Ribosomal_mL43"/>
</dbReference>
<keyword evidence="3 8" id="KW-0689">Ribosomal protein</keyword>
<keyword evidence="9" id="KW-1185">Reference proteome</keyword>
<dbReference type="SMART" id="SM00916">
    <property type="entry name" value="L51_S25_CI-B8"/>
    <property type="match status" value="1"/>
</dbReference>
<name>A0AA35U2B8_GEOBA</name>
<evidence type="ECO:0000256" key="1">
    <source>
        <dbReference type="ARBA" id="ARBA00004173"/>
    </source>
</evidence>
<dbReference type="PANTHER" id="PTHR21396">
    <property type="entry name" value="39S RIBOSOMAL PROTEIN L43"/>
    <property type="match status" value="1"/>
</dbReference>
<dbReference type="InterPro" id="IPR007741">
    <property type="entry name" value="Ribosomal_mL43/mS25/NADH_DH"/>
</dbReference>
<protein>
    <recommendedName>
        <fullName evidence="6">Large ribosomal subunit protein mL43</fullName>
    </recommendedName>
</protein>
<dbReference type="InterPro" id="IPR036249">
    <property type="entry name" value="Thioredoxin-like_sf"/>
</dbReference>
<comment type="caution">
    <text evidence="8">The sequence shown here is derived from an EMBL/GenBank/DDBJ whole genome shotgun (WGS) entry which is preliminary data.</text>
</comment>
<dbReference type="EMBL" id="CASHTH010004509">
    <property type="protein sequence ID" value="CAI8058383.1"/>
    <property type="molecule type" value="Genomic_DNA"/>
</dbReference>
<evidence type="ECO:0000256" key="3">
    <source>
        <dbReference type="ARBA" id="ARBA00022980"/>
    </source>
</evidence>
<evidence type="ECO:0000313" key="8">
    <source>
        <dbReference type="EMBL" id="CAI8058383.1"/>
    </source>
</evidence>
<sequence length="128" mass="14422">MAHLAPMNNGCVRYICQLKRLTLQYCKNGGSSRGIREFLSETVAQFAKENPHLTVYVRQRPGRHPRIVAEFLSGNSRVVSVKNMSVEEVAGHISLLRTSSGIKTVKLAKPWHTDNPSIQGNWTPFLYK</sequence>
<dbReference type="PANTHER" id="PTHR21396:SF2">
    <property type="entry name" value="LARGE RIBOSOMAL SUBUNIT PROTEIN ML43"/>
    <property type="match status" value="1"/>
</dbReference>